<dbReference type="InterPro" id="IPR057224">
    <property type="entry name" value="DUF7902"/>
</dbReference>
<dbReference type="Pfam" id="PF12458">
    <property type="entry name" value="DUF3686"/>
    <property type="match status" value="1"/>
</dbReference>
<dbReference type="EMBL" id="JBEZFP010000112">
    <property type="protein sequence ID" value="MEU8138141.1"/>
    <property type="molecule type" value="Genomic_DNA"/>
</dbReference>
<keyword evidence="5" id="KW-1185">Reference proteome</keyword>
<dbReference type="InterPro" id="IPR027417">
    <property type="entry name" value="P-loop_NTPase"/>
</dbReference>
<proteinExistence type="predicted"/>
<sequence>MTDTIATGARSGDAAEGDFEVLRRRMAAQATELAERVEELNRRRIAVFGSTGMRLIGGAQLATDGDCVLRDLAWVGGTLLAGGSPAPGAAAAEAPEHAAVGGTFTLHGRSEGTGSAVTFTGVPPTAVGGLLQAPEVRRDLAELFRYFRDSRLTQLRRMDGKLLAVFRTGPKPGDVRVLRWRLSAGGDPQYVDARGERDHVFPAPYDFAWTAVGREHHRLGRHPHVSVADELFVSTVGGALTVKTVDDVESSAGTVHREPVAEPLQSLADADIAYARVGTLILLRVRPYKEDVWRHFVHATTTASLVRLDALGQGARRLPGDDGVVFPGGFHLGTGTYKQFDADTDGLELENVVRSPNGEDTLYVFHHREQGRNLLLSYNAVRKEVATPLAGRGFTLLDDGTLVMLRGEPEARRTHPVQVWETPYASDAFAAAGPAAEGPLGRVGNADLVAGIADSLAVVRLVEEGGTTTAAFEAALSACTRVFDRYHWLADPELGGLHEPLNGLRDTARHVLEEFRSVQELTLAAEQAVGGEAARIAALVRRARNESPKDAATWIGLLAEMRRAQGHLAPLRDLRYSDLARIEALRQGLDDDVAATGRRAVAFLGEADAFATQRALADDLAEQADGITTAAEGGPIGVRLDELADELRVVAETVGDLDISDATVRTTILAQVAEVQGGLARARAVLRARQRALAEEEGRAEATAEFALLVQTITAALASADSPDACDEQLARILLRIEDLESRFPELDDFRREIVGKRDEVQEAFAARRQVLLDERARHAARLGESAGRILESVARRAAGFARLDEMDAYFAADPAPEKVRRAVAELRELGEQVAAEELAGRVKAARQQAVRALRDRADLADSDGGTVRLGRHRFAVTTQAVNLTLVPHDGRMAFALTGTDYRRTVTDPRFEAARPFWHQTLPSESPEVYRAEFLAARLLAEHGAAAGSDLVALVDEAARRAYDEGYERGVHDHDAALILGALLRLHAAVGLLRYPPGDRAAAQLLWAYGSDERVRREWTLRARSLGRARAAFGPSPALGELCREITSAAEEFATSTGGWDGADPARAADYLVEELAGGQGGFVTATAAHTLIDKFRHSVGGDAYDQDLRELSGLSGVSGLSARRQLVEAWLGSYAASSGHPAAPGDLAEAVAVELCPDLPRYVCAEDGQETVSGLLGTHPRVERGSLVVRIDELLARTEVFRRTQVPAFRAYQSLRGELVADERARLRVEEHRASVPTTFVRNRLIDRVYLPLIGDNLAKQIGAAGTAKRTDNHGLLLLISPPGYGKTTLVEYVAERLGLLLVRVDGPALGHAVTSLDPAEAPNATARREVEKINFALRAGNNVLLYLDDIQHTSPELLQKFIPLCDAQRRIAGVHDGRSHTFDLRGKRFAVVMSGNPYTEEGRLFRVPDMLANRADVWNLGEVLAGSAAAFELSFVENALTSNAVLAPLAECGGEDLGLLLDWAAHPDRPVRPDLLEHARAPAELDRILAVLRRLLTVRGTVLAVNAAYMASAARTDASRTEPPFRLQGSYRNMNRIAGRVSPTMNDAEVAALVADHYAAEAQTLAADTEANLLKLGELLGTLTADEQTRWAAVKAAYVANIAYSAHIPSPGPPSGGR</sequence>
<gene>
    <name evidence="4" type="ORF">AB0C36_32115</name>
</gene>
<reference evidence="4 5" key="1">
    <citation type="submission" date="2024-06" db="EMBL/GenBank/DDBJ databases">
        <title>The Natural Products Discovery Center: Release of the First 8490 Sequenced Strains for Exploring Actinobacteria Biosynthetic Diversity.</title>
        <authorList>
            <person name="Kalkreuter E."/>
            <person name="Kautsar S.A."/>
            <person name="Yang D."/>
            <person name="Bader C.D."/>
            <person name="Teijaro C.N."/>
            <person name="Fluegel L."/>
            <person name="Davis C.M."/>
            <person name="Simpson J.R."/>
            <person name="Lauterbach L."/>
            <person name="Steele A.D."/>
            <person name="Gui C."/>
            <person name="Meng S."/>
            <person name="Li G."/>
            <person name="Viehrig K."/>
            <person name="Ye F."/>
            <person name="Su P."/>
            <person name="Kiefer A.F."/>
            <person name="Nichols A."/>
            <person name="Cepeda A.J."/>
            <person name="Yan W."/>
            <person name="Fan B."/>
            <person name="Jiang Y."/>
            <person name="Adhikari A."/>
            <person name="Zheng C.-J."/>
            <person name="Schuster L."/>
            <person name="Cowan T.M."/>
            <person name="Smanski M.J."/>
            <person name="Chevrette M.G."/>
            <person name="De Carvalho L.P.S."/>
            <person name="Shen B."/>
        </authorList>
    </citation>
    <scope>NUCLEOTIDE SEQUENCE [LARGE SCALE GENOMIC DNA]</scope>
    <source>
        <strain evidence="4 5">NPDC048946</strain>
    </source>
</reference>
<evidence type="ECO:0000259" key="1">
    <source>
        <dbReference type="Pfam" id="PF00004"/>
    </source>
</evidence>
<dbReference type="Pfam" id="PF00004">
    <property type="entry name" value="AAA"/>
    <property type="match status" value="1"/>
</dbReference>
<evidence type="ECO:0000313" key="5">
    <source>
        <dbReference type="Proteomes" id="UP001551482"/>
    </source>
</evidence>
<feature type="domain" description="DUF7902" evidence="3">
    <location>
        <begin position="608"/>
        <end position="691"/>
    </location>
</feature>
<organism evidence="4 5">
    <name type="scientific">Streptodolium elevatio</name>
    <dbReference type="NCBI Taxonomy" id="3157996"/>
    <lineage>
        <taxon>Bacteria</taxon>
        <taxon>Bacillati</taxon>
        <taxon>Actinomycetota</taxon>
        <taxon>Actinomycetes</taxon>
        <taxon>Kitasatosporales</taxon>
        <taxon>Streptomycetaceae</taxon>
        <taxon>Streptodolium</taxon>
    </lineage>
</organism>
<name>A0ABV3DR21_9ACTN</name>
<dbReference type="InterPro" id="IPR003959">
    <property type="entry name" value="ATPase_AAA_core"/>
</dbReference>
<dbReference type="Proteomes" id="UP001551482">
    <property type="component" value="Unassembled WGS sequence"/>
</dbReference>
<feature type="domain" description="ATPase AAA-type core" evidence="1">
    <location>
        <begin position="1278"/>
        <end position="1353"/>
    </location>
</feature>
<dbReference type="Pfam" id="PF25472">
    <property type="entry name" value="DUF7902"/>
    <property type="match status" value="1"/>
</dbReference>
<protein>
    <submittedName>
        <fullName evidence="4">DNA repair ATPase</fullName>
    </submittedName>
</protein>
<accession>A0ABV3DR21</accession>
<evidence type="ECO:0000259" key="3">
    <source>
        <dbReference type="Pfam" id="PF25472"/>
    </source>
</evidence>
<evidence type="ECO:0000259" key="2">
    <source>
        <dbReference type="Pfam" id="PF12458"/>
    </source>
</evidence>
<dbReference type="Gene3D" id="3.40.50.300">
    <property type="entry name" value="P-loop containing nucleotide triphosphate hydrolases"/>
    <property type="match status" value="1"/>
</dbReference>
<dbReference type="InterPro" id="IPR020958">
    <property type="entry name" value="DUF3686"/>
</dbReference>
<comment type="caution">
    <text evidence="4">The sequence shown here is derived from an EMBL/GenBank/DDBJ whole genome shotgun (WGS) entry which is preliminary data.</text>
</comment>
<feature type="domain" description="DUF3686" evidence="2">
    <location>
        <begin position="32"/>
        <end position="487"/>
    </location>
</feature>
<dbReference type="SUPFAM" id="SSF52540">
    <property type="entry name" value="P-loop containing nucleoside triphosphate hydrolases"/>
    <property type="match status" value="1"/>
</dbReference>
<evidence type="ECO:0000313" key="4">
    <source>
        <dbReference type="EMBL" id="MEU8138141.1"/>
    </source>
</evidence>